<evidence type="ECO:0000256" key="2">
    <source>
        <dbReference type="ARBA" id="ARBA00022692"/>
    </source>
</evidence>
<feature type="transmembrane region" description="Helical" evidence="6">
    <location>
        <begin position="307"/>
        <end position="325"/>
    </location>
</feature>
<feature type="domain" description="Major facilitator superfamily (MFS) profile" evidence="7">
    <location>
        <begin position="42"/>
        <end position="496"/>
    </location>
</feature>
<dbReference type="SUPFAM" id="SSF103473">
    <property type="entry name" value="MFS general substrate transporter"/>
    <property type="match status" value="1"/>
</dbReference>
<dbReference type="PANTHER" id="PTHR42718:SF39">
    <property type="entry name" value="ACTINORHODIN TRANSPORTER-RELATED"/>
    <property type="match status" value="1"/>
</dbReference>
<dbReference type="PROSITE" id="PS50850">
    <property type="entry name" value="MFS"/>
    <property type="match status" value="1"/>
</dbReference>
<feature type="region of interest" description="Disordered" evidence="5">
    <location>
        <begin position="1"/>
        <end position="36"/>
    </location>
</feature>
<protein>
    <submittedName>
        <fullName evidence="8">MFS transporter</fullName>
    </submittedName>
</protein>
<dbReference type="Gene3D" id="1.20.1250.20">
    <property type="entry name" value="MFS general substrate transporter like domains"/>
    <property type="match status" value="1"/>
</dbReference>
<feature type="transmembrane region" description="Helical" evidence="6">
    <location>
        <begin position="259"/>
        <end position="278"/>
    </location>
</feature>
<evidence type="ECO:0000313" key="9">
    <source>
        <dbReference type="Proteomes" id="UP001589627"/>
    </source>
</evidence>
<feature type="transmembrane region" description="Helical" evidence="6">
    <location>
        <begin position="437"/>
        <end position="457"/>
    </location>
</feature>
<feature type="transmembrane region" description="Helical" evidence="6">
    <location>
        <begin position="370"/>
        <end position="390"/>
    </location>
</feature>
<evidence type="ECO:0000256" key="6">
    <source>
        <dbReference type="SAM" id="Phobius"/>
    </source>
</evidence>
<dbReference type="RefSeq" id="WP_378207091.1">
    <property type="nucleotide sequence ID" value="NZ_JBHLZP010000205.1"/>
</dbReference>
<feature type="transmembrane region" description="Helical" evidence="6">
    <location>
        <begin position="133"/>
        <end position="158"/>
    </location>
</feature>
<evidence type="ECO:0000256" key="3">
    <source>
        <dbReference type="ARBA" id="ARBA00022989"/>
    </source>
</evidence>
<dbReference type="CDD" id="cd17321">
    <property type="entry name" value="MFS_MMR_MDR_like"/>
    <property type="match status" value="1"/>
</dbReference>
<accession>A0ABV5YKB7</accession>
<comment type="caution">
    <text evidence="8">The sequence shown here is derived from an EMBL/GenBank/DDBJ whole genome shotgun (WGS) entry which is preliminary data.</text>
</comment>
<feature type="transmembrane region" description="Helical" evidence="6">
    <location>
        <begin position="42"/>
        <end position="62"/>
    </location>
</feature>
<dbReference type="InterPro" id="IPR020846">
    <property type="entry name" value="MFS_dom"/>
</dbReference>
<organism evidence="8 9">
    <name type="scientific">Actinoallomurus acaciae</name>
    <dbReference type="NCBI Taxonomy" id="502577"/>
    <lineage>
        <taxon>Bacteria</taxon>
        <taxon>Bacillati</taxon>
        <taxon>Actinomycetota</taxon>
        <taxon>Actinomycetes</taxon>
        <taxon>Streptosporangiales</taxon>
        <taxon>Thermomonosporaceae</taxon>
        <taxon>Actinoallomurus</taxon>
    </lineage>
</organism>
<reference evidence="8 9" key="1">
    <citation type="submission" date="2024-09" db="EMBL/GenBank/DDBJ databases">
        <authorList>
            <person name="Sun Q."/>
            <person name="Mori K."/>
        </authorList>
    </citation>
    <scope>NUCLEOTIDE SEQUENCE [LARGE SCALE GENOMIC DNA]</scope>
    <source>
        <strain evidence="8 9">TBRC 0563</strain>
    </source>
</reference>
<feature type="transmembrane region" description="Helical" evidence="6">
    <location>
        <begin position="396"/>
        <end position="416"/>
    </location>
</feature>
<evidence type="ECO:0000256" key="5">
    <source>
        <dbReference type="SAM" id="MobiDB-lite"/>
    </source>
</evidence>
<comment type="subcellular location">
    <subcellularLocation>
        <location evidence="1">Cell membrane</location>
        <topology evidence="1">Multi-pass membrane protein</topology>
    </subcellularLocation>
</comment>
<dbReference type="EMBL" id="JBHLZP010000205">
    <property type="protein sequence ID" value="MFB9835491.1"/>
    <property type="molecule type" value="Genomic_DNA"/>
</dbReference>
<sequence>MTRSGMRAERSRAKSRGTPVEPGLPRRDAAEPSPPPVRRNRLLAVLLASQFMANLDTAIANIAAPSLKADLGASGGESGLVVSGYVVAYAVLLVTGARLGATHGHRRILTLGLSIFTAASLACALAPGPLVLIVARVVQGAGAALMVPQVLSGIQLYFTGRSRDTALGCYAVALSAGAVAGQCLGGVLIAADILGTGWRPIFLINVPAGLVLIAAATRFVPGDARAREARELDVRGMLALSTAVLLLIVPLLLGTDEGWPAWTWGCLGASVPMFAVFWHGQRRRSALGGRPLIAGEVVRNRAVRWSLLAHGAITMTYFALLFVLANYLQDGLGHGPAYAGLAMVSWVTAFGFAGPLLARFPSRGRKTAPVLGCLILTAAYTSLWGCLLAGHRTGPVLFVLLGVGGLGLGIGSNALIGGMASALPGRYATDLSGVISTNAQLCGALGVAALGGCYLTLAKSGSAQISAHALTVTLFACAVLSMAGAAAAHRAVSTPQAAAPL</sequence>
<feature type="transmembrane region" description="Helical" evidence="6">
    <location>
        <begin position="108"/>
        <end position="127"/>
    </location>
</feature>
<dbReference type="PANTHER" id="PTHR42718">
    <property type="entry name" value="MAJOR FACILITATOR SUPERFAMILY MULTIDRUG TRANSPORTER MFSC"/>
    <property type="match status" value="1"/>
</dbReference>
<feature type="compositionally biased region" description="Basic and acidic residues" evidence="5">
    <location>
        <begin position="1"/>
        <end position="12"/>
    </location>
</feature>
<dbReference type="InterPro" id="IPR011701">
    <property type="entry name" value="MFS"/>
</dbReference>
<evidence type="ECO:0000256" key="1">
    <source>
        <dbReference type="ARBA" id="ARBA00004651"/>
    </source>
</evidence>
<keyword evidence="9" id="KW-1185">Reference proteome</keyword>
<keyword evidence="4 6" id="KW-0472">Membrane</keyword>
<keyword evidence="2 6" id="KW-0812">Transmembrane</keyword>
<dbReference type="Gene3D" id="1.20.1720.10">
    <property type="entry name" value="Multidrug resistance protein D"/>
    <property type="match status" value="1"/>
</dbReference>
<evidence type="ECO:0000259" key="7">
    <source>
        <dbReference type="PROSITE" id="PS50850"/>
    </source>
</evidence>
<feature type="transmembrane region" description="Helical" evidence="6">
    <location>
        <begin position="337"/>
        <end position="358"/>
    </location>
</feature>
<keyword evidence="3 6" id="KW-1133">Transmembrane helix</keyword>
<proteinExistence type="predicted"/>
<feature type="transmembrane region" description="Helical" evidence="6">
    <location>
        <begin position="197"/>
        <end position="220"/>
    </location>
</feature>
<evidence type="ECO:0000313" key="8">
    <source>
        <dbReference type="EMBL" id="MFB9835491.1"/>
    </source>
</evidence>
<feature type="transmembrane region" description="Helical" evidence="6">
    <location>
        <begin position="232"/>
        <end position="253"/>
    </location>
</feature>
<dbReference type="Proteomes" id="UP001589627">
    <property type="component" value="Unassembled WGS sequence"/>
</dbReference>
<dbReference type="Pfam" id="PF07690">
    <property type="entry name" value="MFS_1"/>
    <property type="match status" value="1"/>
</dbReference>
<evidence type="ECO:0000256" key="4">
    <source>
        <dbReference type="ARBA" id="ARBA00023136"/>
    </source>
</evidence>
<feature type="transmembrane region" description="Helical" evidence="6">
    <location>
        <begin position="469"/>
        <end position="488"/>
    </location>
</feature>
<name>A0ABV5YKB7_9ACTN</name>
<gene>
    <name evidence="8" type="ORF">ACFFNX_25230</name>
</gene>
<dbReference type="InterPro" id="IPR036259">
    <property type="entry name" value="MFS_trans_sf"/>
</dbReference>
<feature type="transmembrane region" description="Helical" evidence="6">
    <location>
        <begin position="170"/>
        <end position="191"/>
    </location>
</feature>
<feature type="transmembrane region" description="Helical" evidence="6">
    <location>
        <begin position="82"/>
        <end position="101"/>
    </location>
</feature>